<dbReference type="AlphaFoldDB" id="A0A5N5QS05"/>
<dbReference type="OrthoDB" id="71307at2759"/>
<comment type="caution">
    <text evidence="3">The sequence shown here is derived from an EMBL/GenBank/DDBJ whole genome shotgun (WGS) entry which is preliminary data.</text>
</comment>
<dbReference type="InterPro" id="IPR000210">
    <property type="entry name" value="BTB/POZ_dom"/>
</dbReference>
<feature type="region of interest" description="Disordered" evidence="1">
    <location>
        <begin position="1"/>
        <end position="23"/>
    </location>
</feature>
<name>A0A5N5QS05_9AGAM</name>
<gene>
    <name evidence="3" type="ORF">CTheo_2186</name>
</gene>
<evidence type="ECO:0000256" key="1">
    <source>
        <dbReference type="SAM" id="MobiDB-lite"/>
    </source>
</evidence>
<evidence type="ECO:0000259" key="2">
    <source>
        <dbReference type="PROSITE" id="PS50097"/>
    </source>
</evidence>
<dbReference type="InterPro" id="IPR011333">
    <property type="entry name" value="SKP1/BTB/POZ_sf"/>
</dbReference>
<dbReference type="SUPFAM" id="SSF54695">
    <property type="entry name" value="POZ domain"/>
    <property type="match status" value="1"/>
</dbReference>
<dbReference type="EMBL" id="SSOP01000021">
    <property type="protein sequence ID" value="KAB5594409.1"/>
    <property type="molecule type" value="Genomic_DNA"/>
</dbReference>
<protein>
    <submittedName>
        <fullName evidence="3">BTB/POZ domain containing protein</fullName>
    </submittedName>
</protein>
<proteinExistence type="predicted"/>
<keyword evidence="4" id="KW-1185">Reference proteome</keyword>
<reference evidence="3 4" key="1">
    <citation type="journal article" date="2019" name="Fungal Biol. Biotechnol.">
        <title>Draft genome sequence of fastidious pathogen Ceratobasidium theobromae, which causes vascular-streak dieback in Theobroma cacao.</title>
        <authorList>
            <person name="Ali S.S."/>
            <person name="Asman A."/>
            <person name="Shao J."/>
            <person name="Firmansyah A.P."/>
            <person name="Susilo A.W."/>
            <person name="Rosmana A."/>
            <person name="McMahon P."/>
            <person name="Junaid M."/>
            <person name="Guest D."/>
            <person name="Kheng T.Y."/>
            <person name="Meinhardt L.W."/>
            <person name="Bailey B.A."/>
        </authorList>
    </citation>
    <scope>NUCLEOTIDE SEQUENCE [LARGE SCALE GENOMIC DNA]</scope>
    <source>
        <strain evidence="3 4">CT2</strain>
    </source>
</reference>
<evidence type="ECO:0000313" key="3">
    <source>
        <dbReference type="EMBL" id="KAB5594409.1"/>
    </source>
</evidence>
<organism evidence="3 4">
    <name type="scientific">Ceratobasidium theobromae</name>
    <dbReference type="NCBI Taxonomy" id="1582974"/>
    <lineage>
        <taxon>Eukaryota</taxon>
        <taxon>Fungi</taxon>
        <taxon>Dikarya</taxon>
        <taxon>Basidiomycota</taxon>
        <taxon>Agaricomycotina</taxon>
        <taxon>Agaricomycetes</taxon>
        <taxon>Cantharellales</taxon>
        <taxon>Ceratobasidiaceae</taxon>
        <taxon>Ceratobasidium</taxon>
    </lineage>
</organism>
<sequence>MHSPAPSSSNIFTPSRSSNREGPLQKALHRFPTVDLLCSFFDDSSVVDSPRSLSDATNVARLFQPFDGCDLVLRATKMQPHTDFYVDRETVYSHSSYLKRKLSELTPTPPEIEIVAWGEDARILDAMLRFVYADRPKPQVQDIAELRVLLKAARTYGIEAANHALGTAVLLDFAKKDPVCAFTIACEFGLVDEAGLISKDTLGIDIMTPESGLELGRVSLSYYHRLHRLHKKRAERAINIIKLINPEHPMCEFDPPSCRSCGTNASWWQIFVEYGSIELKHRPTTAKIFSAAFLAKCVRTAQLICDGCQDSYLSVYSQKLLAQLKEDIDALPAYIASVDQFVTD</sequence>
<dbReference type="Gene3D" id="3.30.710.10">
    <property type="entry name" value="Potassium Channel Kv1.1, Chain A"/>
    <property type="match status" value="1"/>
</dbReference>
<feature type="domain" description="BTB" evidence="2">
    <location>
        <begin position="69"/>
        <end position="135"/>
    </location>
</feature>
<dbReference type="Pfam" id="PF00651">
    <property type="entry name" value="BTB"/>
    <property type="match status" value="1"/>
</dbReference>
<evidence type="ECO:0000313" key="4">
    <source>
        <dbReference type="Proteomes" id="UP000383932"/>
    </source>
</evidence>
<dbReference type="PROSITE" id="PS50097">
    <property type="entry name" value="BTB"/>
    <property type="match status" value="1"/>
</dbReference>
<accession>A0A5N5QS05</accession>
<feature type="compositionally biased region" description="Polar residues" evidence="1">
    <location>
        <begin position="1"/>
        <end position="17"/>
    </location>
</feature>
<dbReference type="Proteomes" id="UP000383932">
    <property type="component" value="Unassembled WGS sequence"/>
</dbReference>